<comment type="caution">
    <text evidence="2">The sequence shown here is derived from an EMBL/GenBank/DDBJ whole genome shotgun (WGS) entry which is preliminary data.</text>
</comment>
<evidence type="ECO:0008006" key="4">
    <source>
        <dbReference type="Google" id="ProtNLM"/>
    </source>
</evidence>
<dbReference type="PANTHER" id="PTHR38705">
    <property type="entry name" value="PROTEIN RDS1"/>
    <property type="match status" value="1"/>
</dbReference>
<dbReference type="PANTHER" id="PTHR38705:SF1">
    <property type="entry name" value="PROTEIN RDS1"/>
    <property type="match status" value="1"/>
</dbReference>
<dbReference type="InterPro" id="IPR039254">
    <property type="entry name" value="Rds1"/>
</dbReference>
<keyword evidence="1" id="KW-0732">Signal</keyword>
<accession>A0A1V8SCH3</accession>
<gene>
    <name evidence="2" type="ORF">B0A48_17084</name>
</gene>
<protein>
    <recommendedName>
        <fullName evidence="4">Ferritin-like domain-containing protein</fullName>
    </recommendedName>
</protein>
<feature type="signal peptide" evidence="1">
    <location>
        <begin position="1"/>
        <end position="18"/>
    </location>
</feature>
<evidence type="ECO:0000256" key="1">
    <source>
        <dbReference type="SAM" id="SignalP"/>
    </source>
</evidence>
<dbReference type="Pfam" id="PF13668">
    <property type="entry name" value="Ferritin_2"/>
    <property type="match status" value="1"/>
</dbReference>
<dbReference type="InterPro" id="IPR009078">
    <property type="entry name" value="Ferritin-like_SF"/>
</dbReference>
<keyword evidence="3" id="KW-1185">Reference proteome</keyword>
<dbReference type="EMBL" id="NAJO01000065">
    <property type="protein sequence ID" value="OQN96511.1"/>
    <property type="molecule type" value="Genomic_DNA"/>
</dbReference>
<dbReference type="STRING" id="1507870.A0A1V8SCH3"/>
<name>A0A1V8SCH3_9PEZI</name>
<dbReference type="InParanoid" id="A0A1V8SCH3"/>
<feature type="chain" id="PRO_5012528793" description="Ferritin-like domain-containing protein" evidence="1">
    <location>
        <begin position="19"/>
        <end position="339"/>
    </location>
</feature>
<evidence type="ECO:0000313" key="3">
    <source>
        <dbReference type="Proteomes" id="UP000192596"/>
    </source>
</evidence>
<dbReference type="OrthoDB" id="1001765at2759"/>
<sequence>MKSTFFSAVPLLASIASAAPVEVRQATNIDTTVLQFALTLEHLENVFYKNALTNFSQHDFERAGYSKDYYNNLKYIAHDEEQHVLLLSGALQNAGVTPNAACAYSFPYTDVKSFITLSSVLEGVGTSAYLGGAPLITSKAYLTVAGSILVTEALHTSMQRLAVGEVPMANPYGTPLDPTSVYTLAASFILNCPAGNTALPFTPYPALTYTGNACTLEEPSGKISDLIKRNGWGKWGNGHQGRNQCRAIAGGSTASFTAASAPPAGSYLTFVNGLSVTSVKGTINGNTISAPIPTVDEGQTYVFVSSKDVEGALDSTSVLFGPSIIEVAPQPPTINYSVQ</sequence>
<reference evidence="3" key="1">
    <citation type="submission" date="2017-03" db="EMBL/GenBank/DDBJ databases">
        <title>Genomes of endolithic fungi from Antarctica.</title>
        <authorList>
            <person name="Coleine C."/>
            <person name="Masonjones S."/>
            <person name="Stajich J.E."/>
        </authorList>
    </citation>
    <scope>NUCLEOTIDE SEQUENCE [LARGE SCALE GENOMIC DNA]</scope>
    <source>
        <strain evidence="3">CCFEE 5527</strain>
    </source>
</reference>
<dbReference type="Proteomes" id="UP000192596">
    <property type="component" value="Unassembled WGS sequence"/>
</dbReference>
<evidence type="ECO:0000313" key="2">
    <source>
        <dbReference type="EMBL" id="OQN96511.1"/>
    </source>
</evidence>
<proteinExistence type="predicted"/>
<dbReference type="CDD" id="cd00657">
    <property type="entry name" value="Ferritin_like"/>
    <property type="match status" value="1"/>
</dbReference>
<organism evidence="2 3">
    <name type="scientific">Cryoendolithus antarcticus</name>
    <dbReference type="NCBI Taxonomy" id="1507870"/>
    <lineage>
        <taxon>Eukaryota</taxon>
        <taxon>Fungi</taxon>
        <taxon>Dikarya</taxon>
        <taxon>Ascomycota</taxon>
        <taxon>Pezizomycotina</taxon>
        <taxon>Dothideomycetes</taxon>
        <taxon>Dothideomycetidae</taxon>
        <taxon>Cladosporiales</taxon>
        <taxon>Cladosporiaceae</taxon>
        <taxon>Cryoendolithus</taxon>
    </lineage>
</organism>
<dbReference type="SUPFAM" id="SSF47240">
    <property type="entry name" value="Ferritin-like"/>
    <property type="match status" value="1"/>
</dbReference>
<dbReference type="AlphaFoldDB" id="A0A1V8SCH3"/>